<proteinExistence type="predicted"/>
<dbReference type="Proteomes" id="UP001152747">
    <property type="component" value="Unassembled WGS sequence"/>
</dbReference>
<name>A0A9P1IR44_9PELO</name>
<feature type="transmembrane region" description="Helical" evidence="5">
    <location>
        <begin position="245"/>
        <end position="263"/>
    </location>
</feature>
<dbReference type="GO" id="GO:0016020">
    <property type="term" value="C:membrane"/>
    <property type="evidence" value="ECO:0007669"/>
    <property type="project" value="UniProtKB-SubCell"/>
</dbReference>
<dbReference type="InterPro" id="IPR019408">
    <property type="entry name" value="7TM_GPCR_serpentine_rcpt_Srab"/>
</dbReference>
<feature type="transmembrane region" description="Helical" evidence="5">
    <location>
        <begin position="495"/>
        <end position="516"/>
    </location>
</feature>
<feature type="transmembrane region" description="Helical" evidence="5">
    <location>
        <begin position="465"/>
        <end position="483"/>
    </location>
</feature>
<comment type="caution">
    <text evidence="6">The sequence shown here is derived from an EMBL/GenBank/DDBJ whole genome shotgun (WGS) entry which is preliminary data.</text>
</comment>
<evidence type="ECO:0000256" key="3">
    <source>
        <dbReference type="ARBA" id="ARBA00022989"/>
    </source>
</evidence>
<gene>
    <name evidence="6" type="ORF">CAMP_LOCUS11279</name>
</gene>
<feature type="transmembrane region" description="Helical" evidence="5">
    <location>
        <begin position="364"/>
        <end position="384"/>
    </location>
</feature>
<evidence type="ECO:0000256" key="5">
    <source>
        <dbReference type="SAM" id="Phobius"/>
    </source>
</evidence>
<feature type="transmembrane region" description="Helical" evidence="5">
    <location>
        <begin position="142"/>
        <end position="163"/>
    </location>
</feature>
<protein>
    <recommendedName>
        <fullName evidence="8">G-protein coupled receptors family 1 profile domain-containing protein</fullName>
    </recommendedName>
</protein>
<organism evidence="6 7">
    <name type="scientific">Caenorhabditis angaria</name>
    <dbReference type="NCBI Taxonomy" id="860376"/>
    <lineage>
        <taxon>Eukaryota</taxon>
        <taxon>Metazoa</taxon>
        <taxon>Ecdysozoa</taxon>
        <taxon>Nematoda</taxon>
        <taxon>Chromadorea</taxon>
        <taxon>Rhabditida</taxon>
        <taxon>Rhabditina</taxon>
        <taxon>Rhabditomorpha</taxon>
        <taxon>Rhabditoidea</taxon>
        <taxon>Rhabditidae</taxon>
        <taxon>Peloderinae</taxon>
        <taxon>Caenorhabditis</taxon>
    </lineage>
</organism>
<keyword evidence="7" id="KW-1185">Reference proteome</keyword>
<feature type="transmembrane region" description="Helical" evidence="5">
    <location>
        <begin position="183"/>
        <end position="203"/>
    </location>
</feature>
<feature type="transmembrane region" description="Helical" evidence="5">
    <location>
        <begin position="323"/>
        <end position="344"/>
    </location>
</feature>
<keyword evidence="3 5" id="KW-1133">Transmembrane helix</keyword>
<dbReference type="GO" id="GO:0007606">
    <property type="term" value="P:sensory perception of chemical stimulus"/>
    <property type="evidence" value="ECO:0007669"/>
    <property type="project" value="InterPro"/>
</dbReference>
<feature type="transmembrane region" description="Helical" evidence="5">
    <location>
        <begin position="103"/>
        <end position="121"/>
    </location>
</feature>
<accession>A0A9P1IR44</accession>
<keyword evidence="2 5" id="KW-0812">Transmembrane</keyword>
<dbReference type="PANTHER" id="PTHR46561">
    <property type="entry name" value="SERPENTINE RECEPTOR, CLASS AB (CLASS A-LIKE)-RELATED"/>
    <property type="match status" value="1"/>
</dbReference>
<dbReference type="InterPro" id="IPR053286">
    <property type="entry name" value="Nematode_rcpt-like_srab"/>
</dbReference>
<evidence type="ECO:0000313" key="6">
    <source>
        <dbReference type="EMBL" id="CAI5448642.1"/>
    </source>
</evidence>
<sequence length="551" mass="64154">MPCEAMNNIATFEPLIILLFTILIISILVIPCAFYIGYKIARNQLYHLNTRVLLVAHTFALIVHLSDRVYLHGFDLYRWLVLLPKSDACSILVSVRQCYYNRVLLNIGLWYCICTNPMIAIERYIATNNIANYHKDRKTGTCLLLLQIIITMSLIICAYGHVITDDARNYCFAANIHFPVKTMVASIIVILMQLAALTAYRHLRSVNRKLKNRLHRDGSSLTKSYQVQESLRSFEFLSQPFETMFYSQLSFAISALTLLYYSASIPEHIYVFLMECAVFFPQLPLLIILNLIFYHGWELYNYLIVLPGVSSACDIISSSDRCFYLRSGFNFGMWFAICTTPMIVYERWLALKKIGNYQKDKQSWIYIIIFQFLLTFFLLSLVYARTSFGKKTYYCLATSTETPYETVIAFVLLMTIQLVSVLVFRSLFKNYANLRELYHTNGSTLTKRYQVEESLRSLNLISTPVYLMFLCQFTYGVCSFIGVMLNEHFSRETFYLTMEIAIFAPEYAVFFSIVMITKEKSINLQNVKSLRNTIRVTPQEYFDNYKKSWNF</sequence>
<feature type="transmembrane region" description="Helical" evidence="5">
    <location>
        <begin position="269"/>
        <end position="292"/>
    </location>
</feature>
<evidence type="ECO:0000256" key="1">
    <source>
        <dbReference type="ARBA" id="ARBA00004141"/>
    </source>
</evidence>
<evidence type="ECO:0008006" key="8">
    <source>
        <dbReference type="Google" id="ProtNLM"/>
    </source>
</evidence>
<keyword evidence="4 5" id="KW-0472">Membrane</keyword>
<dbReference type="Pfam" id="PF10292">
    <property type="entry name" value="7TM_GPCR_Srab"/>
    <property type="match status" value="1"/>
</dbReference>
<dbReference type="GO" id="GO:0004888">
    <property type="term" value="F:transmembrane signaling receptor activity"/>
    <property type="evidence" value="ECO:0007669"/>
    <property type="project" value="InterPro"/>
</dbReference>
<reference evidence="6" key="1">
    <citation type="submission" date="2022-11" db="EMBL/GenBank/DDBJ databases">
        <authorList>
            <person name="Kikuchi T."/>
        </authorList>
    </citation>
    <scope>NUCLEOTIDE SEQUENCE</scope>
    <source>
        <strain evidence="6">PS1010</strain>
    </source>
</reference>
<dbReference type="EMBL" id="CANHGI010000004">
    <property type="protein sequence ID" value="CAI5448642.1"/>
    <property type="molecule type" value="Genomic_DNA"/>
</dbReference>
<evidence type="ECO:0000256" key="4">
    <source>
        <dbReference type="ARBA" id="ARBA00023136"/>
    </source>
</evidence>
<feature type="transmembrane region" description="Helical" evidence="5">
    <location>
        <begin position="404"/>
        <end position="428"/>
    </location>
</feature>
<dbReference type="PANTHER" id="PTHR46561:SF2">
    <property type="entry name" value="G_PROTEIN_RECEP_F1_2 DOMAIN-CONTAINING PROTEIN"/>
    <property type="match status" value="1"/>
</dbReference>
<evidence type="ECO:0000313" key="7">
    <source>
        <dbReference type="Proteomes" id="UP001152747"/>
    </source>
</evidence>
<feature type="transmembrane region" description="Helical" evidence="5">
    <location>
        <begin position="15"/>
        <end position="36"/>
    </location>
</feature>
<comment type="subcellular location">
    <subcellularLocation>
        <location evidence="1">Membrane</location>
        <topology evidence="1">Multi-pass membrane protein</topology>
    </subcellularLocation>
</comment>
<evidence type="ECO:0000256" key="2">
    <source>
        <dbReference type="ARBA" id="ARBA00022692"/>
    </source>
</evidence>
<dbReference type="AlphaFoldDB" id="A0A9P1IR44"/>